<reference evidence="3" key="1">
    <citation type="submission" date="2015-11" db="EMBL/GenBank/DDBJ databases">
        <title>De novo transcriptome assembly of four potential Pierce s Disease insect vectors from Arizona vineyards.</title>
        <authorList>
            <person name="Tassone E.E."/>
        </authorList>
    </citation>
    <scope>NUCLEOTIDE SEQUENCE</scope>
</reference>
<accession>A0A1B6K3Y8</accession>
<feature type="region of interest" description="Disordered" evidence="1">
    <location>
        <begin position="279"/>
        <end position="310"/>
    </location>
</feature>
<dbReference type="EMBL" id="GECU01001548">
    <property type="protein sequence ID" value="JAT06159.1"/>
    <property type="molecule type" value="Transcribed_RNA"/>
</dbReference>
<sequence>NWSGGVLATLQDLLVVFTQEELSNVSKSAWTEAADCLKSHYADDVNLVSSTPFYQFCSGILGKSEEVEMMSAVKRLTKWLLTAAQWQLDTVLHVGAPKTSEYWFSGNLDWLNHHEATPVGVFSPDPETTSMSSEEPSSTTVETSTVTEPSTSSTETSTAHQTTHTVVSTSPSSTSKSTRASEKTTTPPYITEGNTTDKGTPHENSHSGVDSSVVNVTIPTTVEYQSTPMKLNVTDGSPTNSTSKNGEYFDKQDKNSTLKPEGGIEINNEEHLNINSSSEAAVKPHEHDLEGHNKTTNTSSYESTTVKTNNTQVDVVKPQDTNSTEFSPHGKNGLPVNGSLHTTRHNGMGELETNIPPTLPMPQQSSDNDKSDHENTIQYDDQSITTIKYNTPHTILHDPSKKLTDVEENTVVYESSNKNKNTIIEGIEKVTEEETSADSNLRQKRNSAISTKVTCNAVKMVGKQAGLVITEGDLEEMSDSDIDDCKVEFGAMDLSFELRKSIWKRINFSYLDGIHLLGNLLQASAVADFWDVDYNVNSPWALEIIHAITSHFNYSMNPVVINKMVRDVQSKNEVITMELVAALGVQVCRLEPLQLTTVGGGPWPEFQQCPMCLSQLVRAAIHQLGPVAGWTQHHVHSLHGIVAGLQLDEWRELIDLPSKPLVALQPAAVKCLNSSHLKVLKPNHISMIPTLSLLSFSKEQVEALDTEQLLAFKNVTELSVPKNLLPTVSKNIYYTAGIPSSASSHILASACSLMLVFLALTIFRIV</sequence>
<protein>
    <submittedName>
        <fullName evidence="3">Uncharacterized protein</fullName>
    </submittedName>
</protein>
<evidence type="ECO:0000313" key="3">
    <source>
        <dbReference type="EMBL" id="JAT06159.1"/>
    </source>
</evidence>
<keyword evidence="2" id="KW-0472">Membrane</keyword>
<name>A0A1B6K3Y8_9HEMI</name>
<evidence type="ECO:0000256" key="1">
    <source>
        <dbReference type="SAM" id="MobiDB-lite"/>
    </source>
</evidence>
<feature type="compositionally biased region" description="Low complexity" evidence="1">
    <location>
        <begin position="126"/>
        <end position="186"/>
    </location>
</feature>
<feature type="compositionally biased region" description="Basic and acidic residues" evidence="1">
    <location>
        <begin position="282"/>
        <end position="293"/>
    </location>
</feature>
<feature type="compositionally biased region" description="Polar residues" evidence="1">
    <location>
        <begin position="294"/>
        <end position="310"/>
    </location>
</feature>
<feature type="compositionally biased region" description="Polar residues" evidence="1">
    <location>
        <begin position="230"/>
        <end position="245"/>
    </location>
</feature>
<feature type="non-terminal residue" evidence="3">
    <location>
        <position position="1"/>
    </location>
</feature>
<keyword evidence="2" id="KW-1133">Transmembrane helix</keyword>
<gene>
    <name evidence="3" type="ORF">g.52565</name>
</gene>
<keyword evidence="2" id="KW-0812">Transmembrane</keyword>
<organism evidence="3">
    <name type="scientific">Homalodisca liturata</name>
    <dbReference type="NCBI Taxonomy" id="320908"/>
    <lineage>
        <taxon>Eukaryota</taxon>
        <taxon>Metazoa</taxon>
        <taxon>Ecdysozoa</taxon>
        <taxon>Arthropoda</taxon>
        <taxon>Hexapoda</taxon>
        <taxon>Insecta</taxon>
        <taxon>Pterygota</taxon>
        <taxon>Neoptera</taxon>
        <taxon>Paraneoptera</taxon>
        <taxon>Hemiptera</taxon>
        <taxon>Auchenorrhyncha</taxon>
        <taxon>Membracoidea</taxon>
        <taxon>Cicadellidae</taxon>
        <taxon>Cicadellinae</taxon>
        <taxon>Proconiini</taxon>
        <taxon>Homalodisca</taxon>
    </lineage>
</organism>
<feature type="region of interest" description="Disordered" evidence="1">
    <location>
        <begin position="342"/>
        <end position="374"/>
    </location>
</feature>
<dbReference type="AlphaFoldDB" id="A0A1B6K3Y8"/>
<proteinExistence type="predicted"/>
<feature type="region of interest" description="Disordered" evidence="1">
    <location>
        <begin position="230"/>
        <end position="257"/>
    </location>
</feature>
<evidence type="ECO:0000256" key="2">
    <source>
        <dbReference type="SAM" id="Phobius"/>
    </source>
</evidence>
<feature type="transmembrane region" description="Helical" evidence="2">
    <location>
        <begin position="746"/>
        <end position="765"/>
    </location>
</feature>
<feature type="region of interest" description="Disordered" evidence="1">
    <location>
        <begin position="119"/>
        <end position="213"/>
    </location>
</feature>
<feature type="compositionally biased region" description="Basic and acidic residues" evidence="1">
    <location>
        <begin position="247"/>
        <end position="256"/>
    </location>
</feature>